<evidence type="ECO:0000256" key="2">
    <source>
        <dbReference type="ARBA" id="ARBA00022525"/>
    </source>
</evidence>
<gene>
    <name evidence="4" type="ORF">LPLAT_LOCUS9339</name>
</gene>
<keyword evidence="5" id="KW-1185">Reference proteome</keyword>
<dbReference type="Proteomes" id="UP001497644">
    <property type="component" value="Chromosome 4"/>
</dbReference>
<evidence type="ECO:0000256" key="1">
    <source>
        <dbReference type="ARBA" id="ARBA00004613"/>
    </source>
</evidence>
<name>A0AAV2NWB9_9HYME</name>
<evidence type="ECO:0000313" key="4">
    <source>
        <dbReference type="EMBL" id="CAL1683653.1"/>
    </source>
</evidence>
<sequence length="254" mass="28852">MDGVENGTSRERIHFHITSWYDEVEDFDNAEIGLVNYSSAAWQLSSYIPLASATFIYVGCGRAIYTLDLNKTATTPGGFRNRVEVLVCNYGPVDRTAPRQLYKLGRPGLCPSGTFPSDRYQSLCIKMAFGPVEFISLTQTFFNEFLSQIPTGTELCLASHFTSYVFSVFTKTENVSDRNRLKYKALLLISPKNIFEIRWKNIKELVRRDKEARTVERNSSVSRSERKKTITIDSDDRSNTSECDIDEQKAESEG</sequence>
<reference evidence="4" key="1">
    <citation type="submission" date="2024-04" db="EMBL/GenBank/DDBJ databases">
        <authorList>
            <consortium name="Molecular Ecology Group"/>
        </authorList>
    </citation>
    <scope>NUCLEOTIDE SEQUENCE</scope>
</reference>
<evidence type="ECO:0000313" key="5">
    <source>
        <dbReference type="Proteomes" id="UP001497644"/>
    </source>
</evidence>
<feature type="region of interest" description="Disordered" evidence="3">
    <location>
        <begin position="214"/>
        <end position="254"/>
    </location>
</feature>
<evidence type="ECO:0000256" key="3">
    <source>
        <dbReference type="SAM" id="MobiDB-lite"/>
    </source>
</evidence>
<keyword evidence="2" id="KW-0964">Secreted</keyword>
<dbReference type="SUPFAM" id="SSF55797">
    <property type="entry name" value="PR-1-like"/>
    <property type="match status" value="1"/>
</dbReference>
<proteinExistence type="predicted"/>
<organism evidence="4 5">
    <name type="scientific">Lasius platythorax</name>
    <dbReference type="NCBI Taxonomy" id="488582"/>
    <lineage>
        <taxon>Eukaryota</taxon>
        <taxon>Metazoa</taxon>
        <taxon>Ecdysozoa</taxon>
        <taxon>Arthropoda</taxon>
        <taxon>Hexapoda</taxon>
        <taxon>Insecta</taxon>
        <taxon>Pterygota</taxon>
        <taxon>Neoptera</taxon>
        <taxon>Endopterygota</taxon>
        <taxon>Hymenoptera</taxon>
        <taxon>Apocrita</taxon>
        <taxon>Aculeata</taxon>
        <taxon>Formicoidea</taxon>
        <taxon>Formicidae</taxon>
        <taxon>Formicinae</taxon>
        <taxon>Lasius</taxon>
        <taxon>Lasius</taxon>
    </lineage>
</organism>
<protein>
    <submittedName>
        <fullName evidence="4">Uncharacterized protein</fullName>
    </submittedName>
</protein>
<comment type="subcellular location">
    <subcellularLocation>
        <location evidence="1">Secreted</location>
    </subcellularLocation>
</comment>
<feature type="compositionally biased region" description="Basic and acidic residues" evidence="3">
    <location>
        <begin position="223"/>
        <end position="239"/>
    </location>
</feature>
<accession>A0AAV2NWB9</accession>
<dbReference type="InterPro" id="IPR035940">
    <property type="entry name" value="CAP_sf"/>
</dbReference>
<dbReference type="EMBL" id="OZ034827">
    <property type="protein sequence ID" value="CAL1683653.1"/>
    <property type="molecule type" value="Genomic_DNA"/>
</dbReference>
<dbReference type="Gene3D" id="3.40.33.10">
    <property type="entry name" value="CAP"/>
    <property type="match status" value="1"/>
</dbReference>
<dbReference type="AlphaFoldDB" id="A0AAV2NWB9"/>